<feature type="domain" description="Fido" evidence="4">
    <location>
        <begin position="148"/>
        <end position="297"/>
    </location>
</feature>
<feature type="active site" evidence="1">
    <location>
        <position position="234"/>
    </location>
</feature>
<dbReference type="InterPro" id="IPR036388">
    <property type="entry name" value="WH-like_DNA-bd_sf"/>
</dbReference>
<dbReference type="InterPro" id="IPR040198">
    <property type="entry name" value="Fido_containing"/>
</dbReference>
<proteinExistence type="predicted"/>
<evidence type="ECO:0000256" key="1">
    <source>
        <dbReference type="PIRSR" id="PIRSR640198-1"/>
    </source>
</evidence>
<reference evidence="6" key="1">
    <citation type="submission" date="2018-05" db="EMBL/GenBank/DDBJ databases">
        <title>Genome Sequencing of selected type strains of the family Eggerthellaceae.</title>
        <authorList>
            <person name="Danylec N."/>
            <person name="Stoll D.A."/>
            <person name="Doetsch A."/>
            <person name="Huch M."/>
        </authorList>
    </citation>
    <scope>NUCLEOTIDE SEQUENCE [LARGE SCALE GENOMIC DNA]</scope>
    <source>
        <strain evidence="6">DSM 16106</strain>
    </source>
</reference>
<dbReference type="AlphaFoldDB" id="A0A3N0BKR9"/>
<name>A0A3N0BKR9_9ACTN</name>
<organism evidence="5 6">
    <name type="scientific">Paraeggerthella hongkongensis</name>
    <dbReference type="NCBI Taxonomy" id="230658"/>
    <lineage>
        <taxon>Bacteria</taxon>
        <taxon>Bacillati</taxon>
        <taxon>Actinomycetota</taxon>
        <taxon>Coriobacteriia</taxon>
        <taxon>Eggerthellales</taxon>
        <taxon>Eggerthellaceae</taxon>
        <taxon>Paraeggerthella</taxon>
    </lineage>
</organism>
<evidence type="ECO:0000256" key="3">
    <source>
        <dbReference type="SAM" id="Coils"/>
    </source>
</evidence>
<dbReference type="PANTHER" id="PTHR13504:SF40">
    <property type="entry name" value="FIDO DOMAIN-CONTAINING PROTEIN"/>
    <property type="match status" value="1"/>
</dbReference>
<dbReference type="PROSITE" id="PS51459">
    <property type="entry name" value="FIDO"/>
    <property type="match status" value="1"/>
</dbReference>
<accession>A0A3N0BKR9</accession>
<dbReference type="SUPFAM" id="SSF140931">
    <property type="entry name" value="Fic-like"/>
    <property type="match status" value="1"/>
</dbReference>
<feature type="coiled-coil region" evidence="3">
    <location>
        <begin position="306"/>
        <end position="333"/>
    </location>
</feature>
<keyword evidence="2" id="KW-0067">ATP-binding</keyword>
<dbReference type="InterPro" id="IPR036597">
    <property type="entry name" value="Fido-like_dom_sf"/>
</dbReference>
<dbReference type="Pfam" id="PF02661">
    <property type="entry name" value="Fic"/>
    <property type="match status" value="1"/>
</dbReference>
<dbReference type="InterPro" id="IPR003812">
    <property type="entry name" value="Fido"/>
</dbReference>
<dbReference type="Gene3D" id="1.10.10.10">
    <property type="entry name" value="Winged helix-like DNA-binding domain superfamily/Winged helix DNA-binding domain"/>
    <property type="match status" value="1"/>
</dbReference>
<evidence type="ECO:0000313" key="5">
    <source>
        <dbReference type="EMBL" id="RNL48937.1"/>
    </source>
</evidence>
<dbReference type="Gene3D" id="1.10.3290.10">
    <property type="entry name" value="Fido-like domain"/>
    <property type="match status" value="1"/>
</dbReference>
<comment type="caution">
    <text evidence="5">The sequence shown here is derived from an EMBL/GenBank/DDBJ whole genome shotgun (WGS) entry which is preliminary data.</text>
</comment>
<protein>
    <submittedName>
        <fullName evidence="5">Fic family protein</fullName>
    </submittedName>
</protein>
<dbReference type="GO" id="GO:0005524">
    <property type="term" value="F:ATP binding"/>
    <property type="evidence" value="ECO:0007669"/>
    <property type="project" value="UniProtKB-KW"/>
</dbReference>
<dbReference type="EMBL" id="QICD01000001">
    <property type="protein sequence ID" value="RNL48937.1"/>
    <property type="molecule type" value="Genomic_DNA"/>
</dbReference>
<gene>
    <name evidence="5" type="ORF">DMP08_00285</name>
</gene>
<keyword evidence="2" id="KW-0547">Nucleotide-binding</keyword>
<keyword evidence="6" id="KW-1185">Reference proteome</keyword>
<dbReference type="PANTHER" id="PTHR13504">
    <property type="entry name" value="FIDO DOMAIN-CONTAINING PROTEIN DDB_G0283145"/>
    <property type="match status" value="1"/>
</dbReference>
<evidence type="ECO:0000259" key="4">
    <source>
        <dbReference type="PROSITE" id="PS51459"/>
    </source>
</evidence>
<keyword evidence="3" id="KW-0175">Coiled coil</keyword>
<evidence type="ECO:0000313" key="6">
    <source>
        <dbReference type="Proteomes" id="UP000278632"/>
    </source>
</evidence>
<dbReference type="RefSeq" id="WP_123191020.1">
    <property type="nucleotide sequence ID" value="NZ_QICD01000001.1"/>
</dbReference>
<evidence type="ECO:0000256" key="2">
    <source>
        <dbReference type="PIRSR" id="PIRSR640198-2"/>
    </source>
</evidence>
<feature type="binding site" evidence="2">
    <location>
        <begin position="238"/>
        <end position="245"/>
    </location>
    <ligand>
        <name>ATP</name>
        <dbReference type="ChEBI" id="CHEBI:30616"/>
    </ligand>
</feature>
<dbReference type="OrthoDB" id="9813719at2"/>
<dbReference type="Proteomes" id="UP000278632">
    <property type="component" value="Unassembled WGS sequence"/>
</dbReference>
<sequence length="417" mass="46677">MTYKRMDRLFYEDASSDRKGENEREARKRLTAASSFRTGINVETGELFLAVPRELSLVTEQVLRAERKVSRSWSALPGIARGAYVRNLIVDEVVCTNEMEGVRSTRKQIREAIDSIEQPVGENRRTKQFMEFAHLYLGLTSGDVVPPKTPEDIRALYDAVVAGTLDPDDALDGQLFRADGVDVKASSQRIIHRGVQPESAIISHLNAMIRLVNSEEVPELYSALLSHYLFEYIHPFYDGNGRTGRFLLALYLSSPLSLPTTLSLSRVIAEHKGVYYQAFSVTEHPLNHAEGTFFVLQMMNLIRTAQDELVAELQAKREALMKAEEKLGSVRAEFDLSERACNVLYQVVQVSLFGANADVTLQDAAKHLEVTAQSTRKYVSELEQADLVETTSRRPLKFKLSSQGEETFGVANAAGIR</sequence>